<sequence length="52" mass="5802">MKQVGHPLLWCLIPIGIFSSFFGMIAGARAIEQSTDYSANKFGRRQSRNGSR</sequence>
<dbReference type="RefSeq" id="WP_268046410.1">
    <property type="nucleotide sequence ID" value="NZ_CP104064.1"/>
</dbReference>
<evidence type="ECO:0000313" key="1">
    <source>
        <dbReference type="EMBL" id="WAH38818.1"/>
    </source>
</evidence>
<keyword evidence="2" id="KW-1185">Reference proteome</keyword>
<name>A0ABY6Z7Z2_9BACL</name>
<dbReference type="Proteomes" id="UP001164803">
    <property type="component" value="Chromosome"/>
</dbReference>
<proteinExistence type="predicted"/>
<dbReference type="EMBL" id="CP104064">
    <property type="protein sequence ID" value="WAH38818.1"/>
    <property type="molecule type" value="Genomic_DNA"/>
</dbReference>
<reference evidence="1" key="1">
    <citation type="submission" date="2022-08" db="EMBL/GenBank/DDBJ databases">
        <title>Alicyclobacillus dauci DSM2870, complete genome.</title>
        <authorList>
            <person name="Wang Q."/>
            <person name="Cai R."/>
            <person name="Wang Z."/>
        </authorList>
    </citation>
    <scope>NUCLEOTIDE SEQUENCE</scope>
    <source>
        <strain evidence="1">DSM 28700</strain>
    </source>
</reference>
<organism evidence="1 2">
    <name type="scientific">Alicyclobacillus dauci</name>
    <dbReference type="NCBI Taxonomy" id="1475485"/>
    <lineage>
        <taxon>Bacteria</taxon>
        <taxon>Bacillati</taxon>
        <taxon>Bacillota</taxon>
        <taxon>Bacilli</taxon>
        <taxon>Bacillales</taxon>
        <taxon>Alicyclobacillaceae</taxon>
        <taxon>Alicyclobacillus</taxon>
    </lineage>
</organism>
<protein>
    <submittedName>
        <fullName evidence="1">Uncharacterized protein</fullName>
    </submittedName>
</protein>
<accession>A0ABY6Z7Z2</accession>
<evidence type="ECO:0000313" key="2">
    <source>
        <dbReference type="Proteomes" id="UP001164803"/>
    </source>
</evidence>
<gene>
    <name evidence="1" type="ORF">NZD86_10230</name>
</gene>